<reference evidence="2 3" key="1">
    <citation type="submission" date="2018-06" db="EMBL/GenBank/DDBJ databases">
        <title>Genomic Encyclopedia of Archaeal and Bacterial Type Strains, Phase II (KMG-II): from individual species to whole genera.</title>
        <authorList>
            <person name="Goeker M."/>
        </authorList>
    </citation>
    <scope>NUCLEOTIDE SEQUENCE [LARGE SCALE GENOMIC DNA]</scope>
    <source>
        <strain evidence="2 3">DSM 23857</strain>
    </source>
</reference>
<dbReference type="Pfam" id="PF05147">
    <property type="entry name" value="LANC_like"/>
    <property type="match status" value="1"/>
</dbReference>
<organism evidence="2 3">
    <name type="scientific">Chitinophaga skermanii</name>
    <dbReference type="NCBI Taxonomy" id="331697"/>
    <lineage>
        <taxon>Bacteria</taxon>
        <taxon>Pseudomonadati</taxon>
        <taxon>Bacteroidota</taxon>
        <taxon>Chitinophagia</taxon>
        <taxon>Chitinophagales</taxon>
        <taxon>Chitinophagaceae</taxon>
        <taxon>Chitinophaga</taxon>
    </lineage>
</organism>
<dbReference type="EMBL" id="QLLL01000002">
    <property type="protein sequence ID" value="RAJ08609.1"/>
    <property type="molecule type" value="Genomic_DNA"/>
</dbReference>
<evidence type="ECO:0000313" key="2">
    <source>
        <dbReference type="EMBL" id="RAJ08609.1"/>
    </source>
</evidence>
<comment type="caution">
    <text evidence="2">The sequence shown here is derived from an EMBL/GenBank/DDBJ whole genome shotgun (WGS) entry which is preliminary data.</text>
</comment>
<dbReference type="PRINTS" id="PR01950">
    <property type="entry name" value="LANCSUPER"/>
</dbReference>
<dbReference type="SMART" id="SM01260">
    <property type="entry name" value="LANC_like"/>
    <property type="match status" value="1"/>
</dbReference>
<dbReference type="AlphaFoldDB" id="A0A327QVH1"/>
<proteinExistence type="predicted"/>
<evidence type="ECO:0000256" key="1">
    <source>
        <dbReference type="PIRSR" id="PIRSR607822-1"/>
    </source>
</evidence>
<dbReference type="Gene3D" id="1.50.10.20">
    <property type="match status" value="1"/>
</dbReference>
<dbReference type="OrthoDB" id="6313827at2"/>
<sequence>MNATTQQLKGIYEDMVHMFEQKKFNTEYSTSLFKGPWGALLYMFYYEQYIDPTQDRASEVLEELYTNFNPGEGTDFSFCNGHTGPFWLLHHLNKYEFIEIDIQEIMPGFIEAAIEYSKAHIANKNFDFLHGSVGICNFLVDYANEPHVKAHLADFVTALQKIAFETPQGLSVPMFYMTEPFVEGGVNSFSLAHGNCAVQILLAKIYQKGIAQDACTAIVSGNIEYMINNRNQVADNAAVPLYPAIMDGQSVYSRLSWCYGDLNVAIALLICGKTWANDEWLAEAHHIMQHNMQRDTMELAGILDNCICHGSSGIAAFYRRFWHETRHQSYLDCAAQWHEKAIDFMKFDNDGSAHGIKVWLGRDREWDYCWDLLDGSCGVGLSLLSHTQAEPLPWDEFLLLS</sequence>
<keyword evidence="1" id="KW-0479">Metal-binding</keyword>
<dbReference type="Proteomes" id="UP000249547">
    <property type="component" value="Unassembled WGS sequence"/>
</dbReference>
<protein>
    <submittedName>
        <fullName evidence="2">Lanthionine synthetase-like protein</fullName>
    </submittedName>
</protein>
<keyword evidence="1" id="KW-0862">Zinc</keyword>
<dbReference type="GO" id="GO:0031179">
    <property type="term" value="P:peptide modification"/>
    <property type="evidence" value="ECO:0007669"/>
    <property type="project" value="InterPro"/>
</dbReference>
<accession>A0A327QVH1</accession>
<feature type="binding site" evidence="1">
    <location>
        <position position="309"/>
    </location>
    <ligand>
        <name>Zn(2+)</name>
        <dbReference type="ChEBI" id="CHEBI:29105"/>
    </ligand>
</feature>
<dbReference type="PANTHER" id="PTHR12736:SF7">
    <property type="entry name" value="LANC-LIKE PROTEIN 3"/>
    <property type="match status" value="1"/>
</dbReference>
<dbReference type="GO" id="GO:0046872">
    <property type="term" value="F:metal ion binding"/>
    <property type="evidence" value="ECO:0007669"/>
    <property type="project" value="UniProtKB-KW"/>
</dbReference>
<keyword evidence="3" id="KW-1185">Reference proteome</keyword>
<dbReference type="SUPFAM" id="SSF158745">
    <property type="entry name" value="LanC-like"/>
    <property type="match status" value="1"/>
</dbReference>
<dbReference type="InterPro" id="IPR007822">
    <property type="entry name" value="LANC-like"/>
</dbReference>
<evidence type="ECO:0000313" key="3">
    <source>
        <dbReference type="Proteomes" id="UP000249547"/>
    </source>
</evidence>
<dbReference type="PRINTS" id="PR01955">
    <property type="entry name" value="LANCFRANKIA"/>
</dbReference>
<gene>
    <name evidence="2" type="ORF">LX64_01262</name>
</gene>
<dbReference type="RefSeq" id="WP_111596743.1">
    <property type="nucleotide sequence ID" value="NZ_QLLL01000002.1"/>
</dbReference>
<name>A0A327QVH1_9BACT</name>
<dbReference type="PANTHER" id="PTHR12736">
    <property type="entry name" value="LANC-LIKE PROTEIN"/>
    <property type="match status" value="1"/>
</dbReference>
<dbReference type="GO" id="GO:0005886">
    <property type="term" value="C:plasma membrane"/>
    <property type="evidence" value="ECO:0007669"/>
    <property type="project" value="TreeGrafter"/>
</dbReference>
<feature type="binding site" evidence="1">
    <location>
        <position position="308"/>
    </location>
    <ligand>
        <name>Zn(2+)</name>
        <dbReference type="ChEBI" id="CHEBI:29105"/>
    </ligand>
</feature>
<feature type="binding site" evidence="1">
    <location>
        <position position="258"/>
    </location>
    <ligand>
        <name>Zn(2+)</name>
        <dbReference type="ChEBI" id="CHEBI:29105"/>
    </ligand>
</feature>